<name>A0A088MYN6_9GAMM</name>
<evidence type="ECO:0000256" key="3">
    <source>
        <dbReference type="ARBA" id="ARBA00022603"/>
    </source>
</evidence>
<dbReference type="SUPFAM" id="SSF53335">
    <property type="entry name" value="S-adenosyl-L-methionine-dependent methyltransferases"/>
    <property type="match status" value="1"/>
</dbReference>
<dbReference type="PROSITE" id="PS01131">
    <property type="entry name" value="RRNA_A_DIMETH"/>
    <property type="match status" value="1"/>
</dbReference>
<dbReference type="EC" id="2.1.1.182" evidence="7"/>
<evidence type="ECO:0000256" key="6">
    <source>
        <dbReference type="ARBA" id="ARBA00022884"/>
    </source>
</evidence>
<proteinExistence type="inferred from homology"/>
<feature type="binding site" evidence="7 8">
    <location>
        <position position="20"/>
    </location>
    <ligand>
        <name>S-adenosyl-L-methionine</name>
        <dbReference type="ChEBI" id="CHEBI:59789"/>
    </ligand>
</feature>
<dbReference type="InterPro" id="IPR023165">
    <property type="entry name" value="rRNA_Ade_diMease-like_C"/>
</dbReference>
<dbReference type="RefSeq" id="WP_038499167.1">
    <property type="nucleotide sequence ID" value="NZ_CP008985.1"/>
</dbReference>
<feature type="domain" description="Ribosomal RNA adenine methylase transferase N-terminal" evidence="9">
    <location>
        <begin position="25"/>
        <end position="198"/>
    </location>
</feature>
<dbReference type="InterPro" id="IPR001737">
    <property type="entry name" value="KsgA/Erm"/>
</dbReference>
<dbReference type="EMBL" id="CP008985">
    <property type="protein sequence ID" value="AIN47485.1"/>
    <property type="molecule type" value="Genomic_DNA"/>
</dbReference>
<dbReference type="GO" id="GO:0052908">
    <property type="term" value="F:16S rRNA (adenine(1518)-N(6)/adenine(1519)-N(6))-dimethyltransferase activity"/>
    <property type="evidence" value="ECO:0007669"/>
    <property type="project" value="UniProtKB-EC"/>
</dbReference>
<gene>
    <name evidence="7" type="primary">rsmA</name>
    <name evidence="7" type="synonym">ksgA</name>
    <name evidence="10" type="ORF">IM45_1241</name>
</gene>
<accession>A0A088MYN6</accession>
<comment type="subcellular location">
    <subcellularLocation>
        <location evidence="7">Cytoplasm</location>
    </subcellularLocation>
</comment>
<feature type="binding site" evidence="7 8">
    <location>
        <position position="113"/>
    </location>
    <ligand>
        <name>S-adenosyl-L-methionine</name>
        <dbReference type="ChEBI" id="CHEBI:59789"/>
    </ligand>
</feature>
<organism evidence="10 11">
    <name type="scientific">Candidatus Palibaumannia cicadellinicola</name>
    <dbReference type="NCBI Taxonomy" id="186490"/>
    <lineage>
        <taxon>Bacteria</taxon>
        <taxon>Pseudomonadati</taxon>
        <taxon>Pseudomonadota</taxon>
        <taxon>Gammaproteobacteria</taxon>
        <taxon>Candidatus Palibaumannia</taxon>
    </lineage>
</organism>
<keyword evidence="3 7" id="KW-0489">Methyltransferase</keyword>
<sequence>MHNRYYQGHFPRKCFGQHFLQDSDIIESIVAAIDPKLGQAIVEIGPGLGALTKLVAEYIDTMTVIELDRYLAARLASHPVMQQKLNIMQQDAMKVNFADLSKSLGHPLRIFGNLPYNISTPLIFCLFRYLDVIHDMHFMLQKEVVNRLIANPNNKTYGRLSVIAQYYCQINLVLEVPPGSFRPAPKVESAVVRLVPYDTPPYLVKDINQLSTLTRLAFNQRRKTIRNSLGNLFSVEQLLKQGFMTTLRAENLSVEQYCSLANVLAERLPEHYKDSKF</sequence>
<keyword evidence="1 7" id="KW-0963">Cytoplasm</keyword>
<dbReference type="OrthoDB" id="9814755at2"/>
<evidence type="ECO:0000256" key="4">
    <source>
        <dbReference type="ARBA" id="ARBA00022679"/>
    </source>
</evidence>
<evidence type="ECO:0000256" key="7">
    <source>
        <dbReference type="HAMAP-Rule" id="MF_00607"/>
    </source>
</evidence>
<feature type="binding site" evidence="7 8">
    <location>
        <position position="18"/>
    </location>
    <ligand>
        <name>S-adenosyl-L-methionine</name>
        <dbReference type="ChEBI" id="CHEBI:59789"/>
    </ligand>
</feature>
<dbReference type="SMART" id="SM00650">
    <property type="entry name" value="rADc"/>
    <property type="match status" value="1"/>
</dbReference>
<comment type="function">
    <text evidence="7">Specifically dimethylates two adjacent adenosines (A1518 and A1519) in the loop of a conserved hairpin near the 3'-end of 16S rRNA in the 30S particle. May play a critical role in biogenesis of 30S subunits.</text>
</comment>
<keyword evidence="6 7" id="KW-0694">RNA-binding</keyword>
<evidence type="ECO:0000259" key="9">
    <source>
        <dbReference type="SMART" id="SM00650"/>
    </source>
</evidence>
<keyword evidence="5 7" id="KW-0949">S-adenosyl-L-methionine</keyword>
<dbReference type="Proteomes" id="UP000067325">
    <property type="component" value="Chromosome"/>
</dbReference>
<dbReference type="HAMAP" id="MF_00607">
    <property type="entry name" value="16SrRNA_methyltr_A"/>
    <property type="match status" value="1"/>
</dbReference>
<dbReference type="InterPro" id="IPR011530">
    <property type="entry name" value="rRNA_adenine_dimethylase"/>
</dbReference>
<dbReference type="GO" id="GO:0005829">
    <property type="term" value="C:cytosol"/>
    <property type="evidence" value="ECO:0007669"/>
    <property type="project" value="TreeGrafter"/>
</dbReference>
<dbReference type="InterPro" id="IPR029063">
    <property type="entry name" value="SAM-dependent_MTases_sf"/>
</dbReference>
<keyword evidence="2 7" id="KW-0698">rRNA processing</keyword>
<evidence type="ECO:0000256" key="8">
    <source>
        <dbReference type="PROSITE-ProRule" id="PRU01026"/>
    </source>
</evidence>
<dbReference type="eggNOG" id="COG0030">
    <property type="taxonomic scope" value="Bacteria"/>
</dbReference>
<feature type="binding site" evidence="7 8">
    <location>
        <position position="45"/>
    </location>
    <ligand>
        <name>S-adenosyl-L-methionine</name>
        <dbReference type="ChEBI" id="CHEBI:59789"/>
    </ligand>
</feature>
<dbReference type="Gene3D" id="1.10.8.100">
    <property type="entry name" value="Ribosomal RNA adenine dimethylase-like, domain 2"/>
    <property type="match status" value="1"/>
</dbReference>
<comment type="catalytic activity">
    <reaction evidence="7">
        <text>adenosine(1518)/adenosine(1519) in 16S rRNA + 4 S-adenosyl-L-methionine = N(6)-dimethyladenosine(1518)/N(6)-dimethyladenosine(1519) in 16S rRNA + 4 S-adenosyl-L-homocysteine + 4 H(+)</text>
        <dbReference type="Rhea" id="RHEA:19609"/>
        <dbReference type="Rhea" id="RHEA-COMP:10232"/>
        <dbReference type="Rhea" id="RHEA-COMP:10233"/>
        <dbReference type="ChEBI" id="CHEBI:15378"/>
        <dbReference type="ChEBI" id="CHEBI:57856"/>
        <dbReference type="ChEBI" id="CHEBI:59789"/>
        <dbReference type="ChEBI" id="CHEBI:74411"/>
        <dbReference type="ChEBI" id="CHEBI:74493"/>
        <dbReference type="EC" id="2.1.1.182"/>
    </reaction>
</comment>
<dbReference type="PANTHER" id="PTHR11727:SF7">
    <property type="entry name" value="DIMETHYLADENOSINE TRANSFERASE-RELATED"/>
    <property type="match status" value="1"/>
</dbReference>
<evidence type="ECO:0000256" key="2">
    <source>
        <dbReference type="ARBA" id="ARBA00022552"/>
    </source>
</evidence>
<feature type="binding site" evidence="7 8">
    <location>
        <position position="91"/>
    </location>
    <ligand>
        <name>S-adenosyl-L-methionine</name>
        <dbReference type="ChEBI" id="CHEBI:59789"/>
    </ligand>
</feature>
<dbReference type="Pfam" id="PF00398">
    <property type="entry name" value="RrnaAD"/>
    <property type="match status" value="1"/>
</dbReference>
<feature type="binding site" evidence="7 8">
    <location>
        <position position="66"/>
    </location>
    <ligand>
        <name>S-adenosyl-L-methionine</name>
        <dbReference type="ChEBI" id="CHEBI:59789"/>
    </ligand>
</feature>
<dbReference type="InterPro" id="IPR020596">
    <property type="entry name" value="rRNA_Ade_Mease_Trfase_CS"/>
</dbReference>
<dbReference type="GO" id="GO:0003723">
    <property type="term" value="F:RNA binding"/>
    <property type="evidence" value="ECO:0007669"/>
    <property type="project" value="UniProtKB-UniRule"/>
</dbReference>
<dbReference type="NCBIfam" id="TIGR00755">
    <property type="entry name" value="ksgA"/>
    <property type="match status" value="1"/>
</dbReference>
<dbReference type="KEGG" id="bcib:IM45_1241"/>
<comment type="similarity">
    <text evidence="7">Belongs to the class I-like SAM-binding methyltransferase superfamily. rRNA adenine N(6)-methyltransferase family. RsmA subfamily.</text>
</comment>
<reference evidence="10 11" key="1">
    <citation type="journal article" date="2014" name="MBio">
        <title>Differential genome evolution between companion symbionts in an insect-bacterial symbiosis.</title>
        <authorList>
            <person name="Bennett G.M."/>
            <person name="McCutcheon J.P."/>
            <person name="MacDonald B.R."/>
            <person name="Romanovicz D."/>
            <person name="Moran N.A."/>
        </authorList>
    </citation>
    <scope>NUCLEOTIDE SEQUENCE [LARGE SCALE GENOMIC DNA]</scope>
    <source>
        <strain evidence="10 11">BGSS</strain>
    </source>
</reference>
<dbReference type="AlphaFoldDB" id="A0A088MYN6"/>
<dbReference type="FunFam" id="3.40.50.150:FF:000006">
    <property type="entry name" value="Ribosomal RNA small subunit methyltransferase A"/>
    <property type="match status" value="1"/>
</dbReference>
<dbReference type="InterPro" id="IPR020598">
    <property type="entry name" value="rRNA_Ade_methylase_Trfase_N"/>
</dbReference>
<dbReference type="FunFam" id="1.10.8.100:FF:000001">
    <property type="entry name" value="Ribosomal RNA small subunit methyltransferase A"/>
    <property type="match status" value="1"/>
</dbReference>
<evidence type="ECO:0000313" key="10">
    <source>
        <dbReference type="EMBL" id="AIN47485.1"/>
    </source>
</evidence>
<evidence type="ECO:0000313" key="11">
    <source>
        <dbReference type="Proteomes" id="UP000067325"/>
    </source>
</evidence>
<dbReference type="PROSITE" id="PS51689">
    <property type="entry name" value="SAM_RNA_A_N6_MT"/>
    <property type="match status" value="1"/>
</dbReference>
<dbReference type="Gene3D" id="3.40.50.150">
    <property type="entry name" value="Vaccinia Virus protein VP39"/>
    <property type="match status" value="1"/>
</dbReference>
<keyword evidence="4 7" id="KW-0808">Transferase</keyword>
<protein>
    <recommendedName>
        <fullName evidence="7">Ribosomal RNA small subunit methyltransferase A</fullName>
        <ecNumber evidence="7">2.1.1.182</ecNumber>
    </recommendedName>
    <alternativeName>
        <fullName evidence="7">16S rRNA (adenine(1518)-N(6)/adenine(1519)-N(6))-dimethyltransferase</fullName>
    </alternativeName>
    <alternativeName>
        <fullName evidence="7">16S rRNA dimethyladenosine transferase</fullName>
    </alternativeName>
    <alternativeName>
        <fullName evidence="7">16S rRNA dimethylase</fullName>
    </alternativeName>
    <alternativeName>
        <fullName evidence="7">S-adenosylmethionine-6-N', N'-adenosyl(rRNA) dimethyltransferase</fullName>
    </alternativeName>
</protein>
<evidence type="ECO:0000256" key="5">
    <source>
        <dbReference type="ARBA" id="ARBA00022691"/>
    </source>
</evidence>
<dbReference type="PANTHER" id="PTHR11727">
    <property type="entry name" value="DIMETHYLADENOSINE TRANSFERASE"/>
    <property type="match status" value="1"/>
</dbReference>
<evidence type="ECO:0000256" key="1">
    <source>
        <dbReference type="ARBA" id="ARBA00022490"/>
    </source>
</evidence>